<reference evidence="1 2" key="2">
    <citation type="journal article" date="2021" name="Genomics">
        <title>High-quality reference genome for Clonorchis sinensis.</title>
        <authorList>
            <person name="Young N.D."/>
            <person name="Stroehlein A.J."/>
            <person name="Kinkar L."/>
            <person name="Wang T."/>
            <person name="Sohn W.M."/>
            <person name="Chang B.C.H."/>
            <person name="Kaur P."/>
            <person name="Weisz D."/>
            <person name="Dudchenko O."/>
            <person name="Aiden E.L."/>
            <person name="Korhonen P.K."/>
            <person name="Gasser R.B."/>
        </authorList>
    </citation>
    <scope>NUCLEOTIDE SEQUENCE [LARGE SCALE GENOMIC DNA]</scope>
    <source>
        <strain evidence="1">Cs-k2</strain>
    </source>
</reference>
<proteinExistence type="predicted"/>
<dbReference type="AlphaFoldDB" id="A0A8T1M706"/>
<organism evidence="1 2">
    <name type="scientific">Clonorchis sinensis</name>
    <name type="common">Chinese liver fluke</name>
    <dbReference type="NCBI Taxonomy" id="79923"/>
    <lineage>
        <taxon>Eukaryota</taxon>
        <taxon>Metazoa</taxon>
        <taxon>Spiralia</taxon>
        <taxon>Lophotrochozoa</taxon>
        <taxon>Platyhelminthes</taxon>
        <taxon>Trematoda</taxon>
        <taxon>Digenea</taxon>
        <taxon>Opisthorchiida</taxon>
        <taxon>Opisthorchiata</taxon>
        <taxon>Opisthorchiidae</taxon>
        <taxon>Clonorchis</taxon>
    </lineage>
</organism>
<reference evidence="1 2" key="1">
    <citation type="journal article" date="2018" name="Biotechnol. Adv.">
        <title>Improved genomic resources and new bioinformatic workflow for the carcinogenic parasite Clonorchis sinensis: Biotechnological implications.</title>
        <authorList>
            <person name="Wang D."/>
            <person name="Korhonen P.K."/>
            <person name="Gasser R.B."/>
            <person name="Young N.D."/>
        </authorList>
    </citation>
    <scope>NUCLEOTIDE SEQUENCE [LARGE SCALE GENOMIC DNA]</scope>
    <source>
        <strain evidence="1">Cs-k2</strain>
    </source>
</reference>
<sequence>MEHEIVIFDIRIHILLKRSVNKKSFHWIRATPFLFYGEPLTRSLPGDTLRRRYFDFVIRSEKTNHLELYRWTVWCSKQKASHVRCPITSALFYSSVITVDTYC</sequence>
<evidence type="ECO:0000313" key="2">
    <source>
        <dbReference type="Proteomes" id="UP000286415"/>
    </source>
</evidence>
<evidence type="ECO:0000313" key="1">
    <source>
        <dbReference type="EMBL" id="KAG5444606.1"/>
    </source>
</evidence>
<keyword evidence="2" id="KW-1185">Reference proteome</keyword>
<dbReference type="Proteomes" id="UP000286415">
    <property type="component" value="Unassembled WGS sequence"/>
</dbReference>
<protein>
    <submittedName>
        <fullName evidence="1">Uncharacterized protein</fullName>
    </submittedName>
</protein>
<gene>
    <name evidence="1" type="ORF">CSKR_203048</name>
</gene>
<name>A0A8T1M706_CLOSI</name>
<dbReference type="EMBL" id="NIRI02000056">
    <property type="protein sequence ID" value="KAG5444606.1"/>
    <property type="molecule type" value="Genomic_DNA"/>
</dbReference>
<comment type="caution">
    <text evidence="1">The sequence shown here is derived from an EMBL/GenBank/DDBJ whole genome shotgun (WGS) entry which is preliminary data.</text>
</comment>
<accession>A0A8T1M706</accession>